<organism evidence="2 3">
    <name type="scientific">Taxus chinensis</name>
    <name type="common">Chinese yew</name>
    <name type="synonym">Taxus wallichiana var. chinensis</name>
    <dbReference type="NCBI Taxonomy" id="29808"/>
    <lineage>
        <taxon>Eukaryota</taxon>
        <taxon>Viridiplantae</taxon>
        <taxon>Streptophyta</taxon>
        <taxon>Embryophyta</taxon>
        <taxon>Tracheophyta</taxon>
        <taxon>Spermatophyta</taxon>
        <taxon>Pinopsida</taxon>
        <taxon>Pinidae</taxon>
        <taxon>Conifers II</taxon>
        <taxon>Cupressales</taxon>
        <taxon>Taxaceae</taxon>
        <taxon>Taxus</taxon>
    </lineage>
</organism>
<evidence type="ECO:0000313" key="3">
    <source>
        <dbReference type="Proteomes" id="UP000824469"/>
    </source>
</evidence>
<evidence type="ECO:0000256" key="1">
    <source>
        <dbReference type="SAM" id="MobiDB-lite"/>
    </source>
</evidence>
<name>A0AA38KKT7_TAXCH</name>
<gene>
    <name evidence="2" type="ORF">KI387_011218</name>
</gene>
<feature type="region of interest" description="Disordered" evidence="1">
    <location>
        <begin position="1"/>
        <end position="29"/>
    </location>
</feature>
<comment type="caution">
    <text evidence="2">The sequence shown here is derived from an EMBL/GenBank/DDBJ whole genome shotgun (WGS) entry which is preliminary data.</text>
</comment>
<dbReference type="AlphaFoldDB" id="A0AA38KKT7"/>
<sequence length="90" mass="9626">MTLGTLGTCETRMRETRGSADSGETGRRRTNAFWDTWDENAAKEAVRGVSAKNGTKGPFELGTFGTRKCEVRGSGVSADQGTECTFVLGT</sequence>
<proteinExistence type="predicted"/>
<keyword evidence="3" id="KW-1185">Reference proteome</keyword>
<feature type="non-terminal residue" evidence="2">
    <location>
        <position position="90"/>
    </location>
</feature>
<accession>A0AA38KKT7</accession>
<protein>
    <submittedName>
        <fullName evidence="2">Uncharacterized protein</fullName>
    </submittedName>
</protein>
<reference evidence="2 3" key="1">
    <citation type="journal article" date="2021" name="Nat. Plants">
        <title>The Taxus genome provides insights into paclitaxel biosynthesis.</title>
        <authorList>
            <person name="Xiong X."/>
            <person name="Gou J."/>
            <person name="Liao Q."/>
            <person name="Li Y."/>
            <person name="Zhou Q."/>
            <person name="Bi G."/>
            <person name="Li C."/>
            <person name="Du R."/>
            <person name="Wang X."/>
            <person name="Sun T."/>
            <person name="Guo L."/>
            <person name="Liang H."/>
            <person name="Lu P."/>
            <person name="Wu Y."/>
            <person name="Zhang Z."/>
            <person name="Ro D.K."/>
            <person name="Shang Y."/>
            <person name="Huang S."/>
            <person name="Yan J."/>
        </authorList>
    </citation>
    <scope>NUCLEOTIDE SEQUENCE [LARGE SCALE GENOMIC DNA]</scope>
    <source>
        <strain evidence="2">Ta-2019</strain>
    </source>
</reference>
<evidence type="ECO:0000313" key="2">
    <source>
        <dbReference type="EMBL" id="KAH9306814.1"/>
    </source>
</evidence>
<dbReference type="EMBL" id="JAHRHJ020000008">
    <property type="protein sequence ID" value="KAH9306814.1"/>
    <property type="molecule type" value="Genomic_DNA"/>
</dbReference>
<dbReference type="Proteomes" id="UP000824469">
    <property type="component" value="Unassembled WGS sequence"/>
</dbReference>